<sequence length="121" mass="13196">MTTMSTEKKIEITLSESAPVRIDPAQWPVIAEARRHDGAVECQANNEWRIRVREHADGRRIVYGSHEAGNGGQYAGFRETFAGWLLAGGDDTVRAIRRVAGVLGDDQLGAECIAALPAHDL</sequence>
<evidence type="ECO:0000313" key="2">
    <source>
        <dbReference type="Proteomes" id="UP000248724"/>
    </source>
</evidence>
<accession>A0A2W5Z8A8</accession>
<dbReference type="EMBL" id="QHBU01000224">
    <property type="protein sequence ID" value="PZR79105.1"/>
    <property type="molecule type" value="Genomic_DNA"/>
</dbReference>
<proteinExistence type="predicted"/>
<evidence type="ECO:0000313" key="1">
    <source>
        <dbReference type="EMBL" id="PZR79105.1"/>
    </source>
</evidence>
<dbReference type="Proteomes" id="UP000248724">
    <property type="component" value="Unassembled WGS sequence"/>
</dbReference>
<organism evidence="1 2">
    <name type="scientific">Candidatus Aeolococcus gillhamiae</name>
    <dbReference type="NCBI Taxonomy" id="3127015"/>
    <lineage>
        <taxon>Bacteria</taxon>
        <taxon>Bacillati</taxon>
        <taxon>Candidatus Dormiibacterota</taxon>
        <taxon>Candidatus Dormibacteria</taxon>
        <taxon>Candidatus Aeolococcales</taxon>
        <taxon>Candidatus Aeolococcaceae</taxon>
        <taxon>Candidatus Aeolococcus</taxon>
    </lineage>
</organism>
<name>A0A2W5Z8A8_9BACT</name>
<reference evidence="1 2" key="1">
    <citation type="journal article" date="2017" name="Nature">
        <title>Atmospheric trace gases support primary production in Antarctic desert surface soil.</title>
        <authorList>
            <person name="Ji M."/>
            <person name="Greening C."/>
            <person name="Vanwonterghem I."/>
            <person name="Carere C.R."/>
            <person name="Bay S.K."/>
            <person name="Steen J.A."/>
            <person name="Montgomery K."/>
            <person name="Lines T."/>
            <person name="Beardall J."/>
            <person name="van Dorst J."/>
            <person name="Snape I."/>
            <person name="Stott M.B."/>
            <person name="Hugenholtz P."/>
            <person name="Ferrari B.C."/>
        </authorList>
    </citation>
    <scope>NUCLEOTIDE SEQUENCE [LARGE SCALE GENOMIC DNA]</scope>
    <source>
        <strain evidence="1">RRmetagenome_bin12</strain>
    </source>
</reference>
<dbReference type="AlphaFoldDB" id="A0A2W5Z8A8"/>
<protein>
    <submittedName>
        <fullName evidence="1">Uncharacterized protein</fullName>
    </submittedName>
</protein>
<comment type="caution">
    <text evidence="1">The sequence shown here is derived from an EMBL/GenBank/DDBJ whole genome shotgun (WGS) entry which is preliminary data.</text>
</comment>
<gene>
    <name evidence="1" type="ORF">DLM65_11440</name>
</gene>